<dbReference type="EMBL" id="LAZR01026100">
    <property type="protein sequence ID" value="KKL69796.1"/>
    <property type="molecule type" value="Genomic_DNA"/>
</dbReference>
<accession>A0A0F9EU68</accession>
<sequence length="171" mass="20320">MSNHHEAVKELLDKVHIIMCTAQFTKEDLQNLEKIFAHMVQVTQNVVSKIESEDTMGMFTELHFNVELRKDTPKEVIEMLKYMTKDKPAKLNPDVTIDHPLFKTDRWRFMLVCDSYYFNADTHTTLRFDKISNTYYLCIRCNLKNYDSEIEKFIDWIRPYLADFAGDFLGF</sequence>
<reference evidence="1" key="1">
    <citation type="journal article" date="2015" name="Nature">
        <title>Complex archaea that bridge the gap between prokaryotes and eukaryotes.</title>
        <authorList>
            <person name="Spang A."/>
            <person name="Saw J.H."/>
            <person name="Jorgensen S.L."/>
            <person name="Zaremba-Niedzwiedzka K."/>
            <person name="Martijn J."/>
            <person name="Lind A.E."/>
            <person name="van Eijk R."/>
            <person name="Schleper C."/>
            <person name="Guy L."/>
            <person name="Ettema T.J."/>
        </authorList>
    </citation>
    <scope>NUCLEOTIDE SEQUENCE</scope>
</reference>
<proteinExistence type="predicted"/>
<comment type="caution">
    <text evidence="1">The sequence shown here is derived from an EMBL/GenBank/DDBJ whole genome shotgun (WGS) entry which is preliminary data.</text>
</comment>
<protein>
    <submittedName>
        <fullName evidence="1">Uncharacterized protein</fullName>
    </submittedName>
</protein>
<gene>
    <name evidence="1" type="ORF">LCGC14_2111370</name>
</gene>
<feature type="non-terminal residue" evidence="1">
    <location>
        <position position="171"/>
    </location>
</feature>
<dbReference type="AlphaFoldDB" id="A0A0F9EU68"/>
<organism evidence="1">
    <name type="scientific">marine sediment metagenome</name>
    <dbReference type="NCBI Taxonomy" id="412755"/>
    <lineage>
        <taxon>unclassified sequences</taxon>
        <taxon>metagenomes</taxon>
        <taxon>ecological metagenomes</taxon>
    </lineage>
</organism>
<name>A0A0F9EU68_9ZZZZ</name>
<evidence type="ECO:0000313" key="1">
    <source>
        <dbReference type="EMBL" id="KKL69796.1"/>
    </source>
</evidence>